<dbReference type="EMBL" id="PQSP01000005">
    <property type="protein sequence ID" value="RUS66327.1"/>
    <property type="molecule type" value="Genomic_DNA"/>
</dbReference>
<keyword evidence="10" id="KW-1185">Reference proteome</keyword>
<keyword evidence="4" id="KW-0630">Potassium</keyword>
<feature type="domain" description="RCK C-terminal" evidence="8">
    <location>
        <begin position="142"/>
        <end position="231"/>
    </location>
</feature>
<dbReference type="InterPro" id="IPR003148">
    <property type="entry name" value="RCK_N"/>
</dbReference>
<gene>
    <name evidence="9" type="primary">trkA</name>
    <name evidence="9" type="ORF">CUZ56_02053</name>
</gene>
<dbReference type="OrthoDB" id="9775180at2"/>
<dbReference type="NCBIfam" id="NF007032">
    <property type="entry name" value="PRK09496.1-4"/>
    <property type="match status" value="1"/>
</dbReference>
<dbReference type="RefSeq" id="WP_126980240.1">
    <property type="nucleotide sequence ID" value="NZ_PQSP01000005.1"/>
</dbReference>
<keyword evidence="3" id="KW-0633">Potassium transport</keyword>
<dbReference type="SUPFAM" id="SSF116726">
    <property type="entry name" value="TrkA C-terminal domain-like"/>
    <property type="match status" value="1"/>
</dbReference>
<dbReference type="Proteomes" id="UP000286947">
    <property type="component" value="Unassembled WGS sequence"/>
</dbReference>
<evidence type="ECO:0000313" key="10">
    <source>
        <dbReference type="Proteomes" id="UP000286947"/>
    </source>
</evidence>
<dbReference type="PROSITE" id="PS51201">
    <property type="entry name" value="RCK_N"/>
    <property type="match status" value="2"/>
</dbReference>
<feature type="domain" description="RCK N-terminal" evidence="7">
    <location>
        <begin position="1"/>
        <end position="122"/>
    </location>
</feature>
<comment type="caution">
    <text evidence="9">The sequence shown here is derived from an EMBL/GenBank/DDBJ whole genome shotgun (WGS) entry which is preliminary data.</text>
</comment>
<reference evidence="9 10" key="1">
    <citation type="submission" date="2018-01" db="EMBL/GenBank/DDBJ databases">
        <title>Saezia sanguinis gen. nov., sp. nov., in the order Burkholderiales isolated from human blood.</title>
        <authorList>
            <person name="Medina-Pascual M.J."/>
            <person name="Valdezate S."/>
            <person name="Monzon S."/>
            <person name="Cuesta I."/>
            <person name="Carrasco G."/>
            <person name="Villalon P."/>
            <person name="Saez-Nieto J.A."/>
        </authorList>
    </citation>
    <scope>NUCLEOTIDE SEQUENCE [LARGE SCALE GENOMIC DNA]</scope>
    <source>
        <strain evidence="9 10">CNM695-12</strain>
    </source>
</reference>
<evidence type="ECO:0000259" key="8">
    <source>
        <dbReference type="PROSITE" id="PS51202"/>
    </source>
</evidence>
<dbReference type="PANTHER" id="PTHR43833:SF5">
    <property type="entry name" value="TRK SYSTEM POTASSIUM UPTAKE PROTEIN TRKA"/>
    <property type="match status" value="1"/>
</dbReference>
<dbReference type="PANTHER" id="PTHR43833">
    <property type="entry name" value="POTASSIUM CHANNEL PROTEIN 2-RELATED-RELATED"/>
    <property type="match status" value="1"/>
</dbReference>
<dbReference type="Gene3D" id="3.30.70.1450">
    <property type="entry name" value="Regulator of K+ conductance, C-terminal domain"/>
    <property type="match status" value="2"/>
</dbReference>
<evidence type="ECO:0000256" key="5">
    <source>
        <dbReference type="ARBA" id="ARBA00023027"/>
    </source>
</evidence>
<dbReference type="GO" id="GO:0015079">
    <property type="term" value="F:potassium ion transmembrane transporter activity"/>
    <property type="evidence" value="ECO:0007669"/>
    <property type="project" value="InterPro"/>
</dbReference>
<evidence type="ECO:0000256" key="3">
    <source>
        <dbReference type="ARBA" id="ARBA00022538"/>
    </source>
</evidence>
<dbReference type="Gene3D" id="3.40.50.720">
    <property type="entry name" value="NAD(P)-binding Rossmann-like Domain"/>
    <property type="match status" value="2"/>
</dbReference>
<dbReference type="AlphaFoldDB" id="A0A433SC50"/>
<dbReference type="InterPro" id="IPR050721">
    <property type="entry name" value="Trk_Ktr_HKT_K-transport"/>
</dbReference>
<feature type="domain" description="RCK N-terminal" evidence="7">
    <location>
        <begin position="259"/>
        <end position="379"/>
    </location>
</feature>
<dbReference type="Pfam" id="PF02080">
    <property type="entry name" value="TrkA_C"/>
    <property type="match status" value="1"/>
</dbReference>
<proteinExistence type="predicted"/>
<protein>
    <recommendedName>
        <fullName evidence="1">Trk system potassium uptake protein TrkA</fullName>
    </recommendedName>
</protein>
<accession>A0A433SC50</accession>
<evidence type="ECO:0000256" key="4">
    <source>
        <dbReference type="ARBA" id="ARBA00022958"/>
    </source>
</evidence>
<keyword evidence="6" id="KW-0406">Ion transport</keyword>
<evidence type="ECO:0000256" key="1">
    <source>
        <dbReference type="ARBA" id="ARBA00017378"/>
    </source>
</evidence>
<dbReference type="PROSITE" id="PS51202">
    <property type="entry name" value="RCK_C"/>
    <property type="match status" value="1"/>
</dbReference>
<dbReference type="InterPro" id="IPR006037">
    <property type="entry name" value="RCK_C"/>
</dbReference>
<organism evidence="9 10">
    <name type="scientific">Saezia sanguinis</name>
    <dbReference type="NCBI Taxonomy" id="1965230"/>
    <lineage>
        <taxon>Bacteria</taxon>
        <taxon>Pseudomonadati</taxon>
        <taxon>Pseudomonadota</taxon>
        <taxon>Betaproteobacteria</taxon>
        <taxon>Burkholderiales</taxon>
        <taxon>Saeziaceae</taxon>
        <taxon>Saezia</taxon>
    </lineage>
</organism>
<evidence type="ECO:0000256" key="6">
    <source>
        <dbReference type="ARBA" id="ARBA00023065"/>
    </source>
</evidence>
<dbReference type="InterPro" id="IPR036721">
    <property type="entry name" value="RCK_C_sf"/>
</dbReference>
<keyword evidence="2" id="KW-0813">Transport</keyword>
<evidence type="ECO:0000313" key="9">
    <source>
        <dbReference type="EMBL" id="RUS66327.1"/>
    </source>
</evidence>
<evidence type="ECO:0000259" key="7">
    <source>
        <dbReference type="PROSITE" id="PS51201"/>
    </source>
</evidence>
<name>A0A433SC50_9BURK</name>
<dbReference type="Pfam" id="PF02254">
    <property type="entry name" value="TrkA_N"/>
    <property type="match status" value="2"/>
</dbReference>
<dbReference type="GO" id="GO:0005886">
    <property type="term" value="C:plasma membrane"/>
    <property type="evidence" value="ECO:0007669"/>
    <property type="project" value="InterPro"/>
</dbReference>
<sequence>MNIIIIGAGRVGESVAENLLSEDNEITVIDNDSERLRSLQERFDLRGVQGNGTEIDVLIEAGARDAELLISCASLEETNLVACKIAQMVFNIPTRIARVRSSHLDHQDTLLSKDGFAVDTLICPEESLSRYIAKLVEYPQALQVRNFAEGLACLVSVRARAGSPLVRHSISEVTQIMPNIAMRIVAIYRRLWDGPDQLIMTDGSTRIEPDDEVFVLAAKDQIPAILNGLHQLPGTAAPAETTTATEETAPLAPASSVRPQRIMIAGGGRVGERLAMYLAASPINHNLKVIEKNPDRCITLASKLKESVLVLQGNATDEDLLESENVANIDLFLSVTHDDEDNIMSALLAKRMGARRVLALINRRSYAELMHSTQIDIALSPAQTMLGELLAHVRKGEVIAVHSLRRGVAEALEIVARGTRKTSRVIGRQLGDLKLPAGVQVGLIIRGLSDGTVTPDSTLATESGFADSTQIQDNPQQTAQTLVQLPNAQVIIPSSHTVIENNDHIVLFLPSKRLIRDVEKLFKVGATFL</sequence>
<dbReference type="InterPro" id="IPR006036">
    <property type="entry name" value="K_uptake_TrkA"/>
</dbReference>
<dbReference type="PRINTS" id="PR00335">
    <property type="entry name" value="KUPTAKETRKA"/>
</dbReference>
<dbReference type="InterPro" id="IPR036291">
    <property type="entry name" value="NAD(P)-bd_dom_sf"/>
</dbReference>
<evidence type="ECO:0000256" key="2">
    <source>
        <dbReference type="ARBA" id="ARBA00022448"/>
    </source>
</evidence>
<dbReference type="SUPFAM" id="SSF51735">
    <property type="entry name" value="NAD(P)-binding Rossmann-fold domains"/>
    <property type="match status" value="2"/>
</dbReference>
<dbReference type="NCBIfam" id="NF007039">
    <property type="entry name" value="PRK09496.3-2"/>
    <property type="match status" value="1"/>
</dbReference>
<keyword evidence="5" id="KW-0520">NAD</keyword>